<feature type="compositionally biased region" description="Basic and acidic residues" evidence="5">
    <location>
        <begin position="324"/>
        <end position="337"/>
    </location>
</feature>
<feature type="compositionally biased region" description="Basic and acidic residues" evidence="5">
    <location>
        <begin position="297"/>
        <end position="311"/>
    </location>
</feature>
<comment type="caution">
    <text evidence="7">The sequence shown here is derived from an EMBL/GenBank/DDBJ whole genome shotgun (WGS) entry which is preliminary data.</text>
</comment>
<name>A0AAV0UBA7_HYABA</name>
<dbReference type="PROSITE" id="PS51998">
    <property type="entry name" value="DEK_C"/>
    <property type="match status" value="1"/>
</dbReference>
<evidence type="ECO:0000259" key="6">
    <source>
        <dbReference type="PROSITE" id="PS51998"/>
    </source>
</evidence>
<dbReference type="Pfam" id="PF08766">
    <property type="entry name" value="DEK_C"/>
    <property type="match status" value="1"/>
</dbReference>
<feature type="compositionally biased region" description="Polar residues" evidence="5">
    <location>
        <begin position="9"/>
        <end position="25"/>
    </location>
</feature>
<gene>
    <name evidence="7" type="ORF">HBR001_LOCUS6059</name>
</gene>
<dbReference type="InterPro" id="IPR044198">
    <property type="entry name" value="DEK"/>
</dbReference>
<dbReference type="GO" id="GO:0003677">
    <property type="term" value="F:DNA binding"/>
    <property type="evidence" value="ECO:0007669"/>
    <property type="project" value="UniProtKB-KW"/>
</dbReference>
<sequence length="399" mass="44558">MADTALELETTQDVDAQAAGSNQRVETAPSPSPDLSAPIATSLSGRVRKTAQLFTFAQVKSDEADAFTPPVGKGVKVRDVEFIKHNVEALGKQQHEMIRQLYSIMFGRRFQQKNVKAIKEHILEFSGIVEQDEKSRENLVAKMGKWKMTFVHDVMNLLAVDRSKKSFDEEGKVPNKEALLDRLVDWLYNPQKTKLAEKKATILARKVKQRANKRAKAAKKKASESVKKKRKTTKKTAVAVEETDDADHVEATESEGEESCSDFEEKKEKKKTVKKQKVTSRTTKSRIIESGDEDDVSEKGLDGPAEKKEKQSAVTKWKKQPATKAEDAAKAVDKGESESEVETLDSGVRSKIRDIIARGNAEELTLKKILRQLSADLGRDMTAQKNAIKQFITSDRAET</sequence>
<evidence type="ECO:0000256" key="5">
    <source>
        <dbReference type="SAM" id="MobiDB-lite"/>
    </source>
</evidence>
<feature type="compositionally biased region" description="Basic residues" evidence="5">
    <location>
        <begin position="268"/>
        <end position="278"/>
    </location>
</feature>
<feature type="region of interest" description="Disordered" evidence="5">
    <location>
        <begin position="209"/>
        <end position="345"/>
    </location>
</feature>
<keyword evidence="4" id="KW-0539">Nucleus</keyword>
<organism evidence="7 8">
    <name type="scientific">Hyaloperonospora brassicae</name>
    <name type="common">Brassica downy mildew</name>
    <name type="synonym">Peronospora brassicae</name>
    <dbReference type="NCBI Taxonomy" id="162125"/>
    <lineage>
        <taxon>Eukaryota</taxon>
        <taxon>Sar</taxon>
        <taxon>Stramenopiles</taxon>
        <taxon>Oomycota</taxon>
        <taxon>Peronosporomycetes</taxon>
        <taxon>Peronosporales</taxon>
        <taxon>Peronosporaceae</taxon>
        <taxon>Hyaloperonospora</taxon>
    </lineage>
</organism>
<feature type="compositionally biased region" description="Basic residues" evidence="5">
    <location>
        <begin position="209"/>
        <end position="220"/>
    </location>
</feature>
<evidence type="ECO:0000256" key="3">
    <source>
        <dbReference type="ARBA" id="ARBA00023125"/>
    </source>
</evidence>
<keyword evidence="2" id="KW-0156">Chromatin regulator</keyword>
<evidence type="ECO:0000256" key="1">
    <source>
        <dbReference type="ARBA" id="ARBA00004123"/>
    </source>
</evidence>
<evidence type="ECO:0000256" key="2">
    <source>
        <dbReference type="ARBA" id="ARBA00022853"/>
    </source>
</evidence>
<keyword evidence="8" id="KW-1185">Reference proteome</keyword>
<dbReference type="AlphaFoldDB" id="A0AAV0UBA7"/>
<evidence type="ECO:0000313" key="7">
    <source>
        <dbReference type="EMBL" id="CAI5734122.1"/>
    </source>
</evidence>
<dbReference type="InterPro" id="IPR014876">
    <property type="entry name" value="DEK_C"/>
</dbReference>
<dbReference type="EMBL" id="CANTFL010001211">
    <property type="protein sequence ID" value="CAI5734122.1"/>
    <property type="molecule type" value="Genomic_DNA"/>
</dbReference>
<evidence type="ECO:0000256" key="4">
    <source>
        <dbReference type="ARBA" id="ARBA00023242"/>
    </source>
</evidence>
<proteinExistence type="predicted"/>
<protein>
    <recommendedName>
        <fullName evidence="6">DEK-C domain-containing protein</fullName>
    </recommendedName>
</protein>
<reference evidence="7" key="1">
    <citation type="submission" date="2022-12" db="EMBL/GenBank/DDBJ databases">
        <authorList>
            <person name="Webb A."/>
        </authorList>
    </citation>
    <scope>NUCLEOTIDE SEQUENCE</scope>
    <source>
        <strain evidence="7">Hp1</strain>
    </source>
</reference>
<dbReference type="GO" id="GO:0005634">
    <property type="term" value="C:nucleus"/>
    <property type="evidence" value="ECO:0007669"/>
    <property type="project" value="UniProtKB-SubCell"/>
</dbReference>
<dbReference type="Proteomes" id="UP001162031">
    <property type="component" value="Unassembled WGS sequence"/>
</dbReference>
<feature type="domain" description="DEK-C" evidence="6">
    <location>
        <begin position="342"/>
        <end position="397"/>
    </location>
</feature>
<feature type="region of interest" description="Disordered" evidence="5">
    <location>
        <begin position="1"/>
        <end position="41"/>
    </location>
</feature>
<dbReference type="Gene3D" id="1.10.10.60">
    <property type="entry name" value="Homeodomain-like"/>
    <property type="match status" value="1"/>
</dbReference>
<dbReference type="GO" id="GO:0006325">
    <property type="term" value="P:chromatin organization"/>
    <property type="evidence" value="ECO:0007669"/>
    <property type="project" value="UniProtKB-KW"/>
</dbReference>
<dbReference type="GO" id="GO:2000779">
    <property type="term" value="P:regulation of double-strand break repair"/>
    <property type="evidence" value="ECO:0007669"/>
    <property type="project" value="TreeGrafter"/>
</dbReference>
<dbReference type="PANTHER" id="PTHR13468:SF1">
    <property type="entry name" value="PROTEIN DEK"/>
    <property type="match status" value="1"/>
</dbReference>
<dbReference type="GO" id="GO:0042393">
    <property type="term" value="F:histone binding"/>
    <property type="evidence" value="ECO:0007669"/>
    <property type="project" value="TreeGrafter"/>
</dbReference>
<comment type="subcellular location">
    <subcellularLocation>
        <location evidence="1">Nucleus</location>
    </subcellularLocation>
</comment>
<dbReference type="SUPFAM" id="SSF109715">
    <property type="entry name" value="DEK C-terminal domain"/>
    <property type="match status" value="1"/>
</dbReference>
<feature type="compositionally biased region" description="Acidic residues" evidence="5">
    <location>
        <begin position="252"/>
        <end position="262"/>
    </location>
</feature>
<accession>A0AAV0UBA7</accession>
<evidence type="ECO:0000313" key="8">
    <source>
        <dbReference type="Proteomes" id="UP001162031"/>
    </source>
</evidence>
<keyword evidence="3" id="KW-0238">DNA-binding</keyword>
<dbReference type="PANTHER" id="PTHR13468">
    <property type="entry name" value="DEK PROTEIN"/>
    <property type="match status" value="1"/>
</dbReference>